<comment type="caution">
    <text evidence="2">The sequence shown here is derived from an EMBL/GenBank/DDBJ whole genome shotgun (WGS) entry which is preliminary data.</text>
</comment>
<dbReference type="AlphaFoldDB" id="A0A558C1G0"/>
<dbReference type="Pfam" id="PF01433">
    <property type="entry name" value="Peptidase_M1"/>
    <property type="match status" value="1"/>
</dbReference>
<dbReference type="Proteomes" id="UP000317624">
    <property type="component" value="Unassembled WGS sequence"/>
</dbReference>
<sequence>MKFLVVLLGLVLGSSFAGYAVPRVQVQLSVEPATRAFTCQYTFVLPAGDTSSVLRLNLRKDFRVQRGQLGGAAVQVRHVYYPYFTDTVQQVVVRYPAGRPRARSFTLVYEGILQKERTTAQVLEFSGHTIWLPFRPLEEYELVDYTLDVRVPPGYQVRSTRPPLGAKPGRFRFEGQASAIELTAIIAPQFYQAVANRGPAIAVVKAGAPLGFKEAAILPKAQDIIAFYNRTIGRQDSITRFTVLLTGTKQDAFGLLDNATVITYTTDFDIAQREDLLILAHEISHKWWGYGSVHDESEWLNEAFATYSSMLYLQARGDTAGYRQNYEKLAKTTVNTPAITGFDRTKYESGMFRRVVYNKGMVVLAALHARVGTEQLYTILARTAAQRVGTTTAFLGVVGQVAGPETRAWLLARLSE</sequence>
<dbReference type="RefSeq" id="WP_144842803.1">
    <property type="nucleotide sequence ID" value="NZ_VMRJ01000001.1"/>
</dbReference>
<dbReference type="Gene3D" id="1.10.390.10">
    <property type="entry name" value="Neutral Protease Domain 2"/>
    <property type="match status" value="1"/>
</dbReference>
<accession>A0A558C1G0</accession>
<dbReference type="EMBL" id="VMRJ01000001">
    <property type="protein sequence ID" value="TVT42566.1"/>
    <property type="molecule type" value="Genomic_DNA"/>
</dbReference>
<dbReference type="InterPro" id="IPR027268">
    <property type="entry name" value="Peptidase_M4/M1_CTD_sf"/>
</dbReference>
<reference evidence="2 3" key="1">
    <citation type="submission" date="2019-07" db="EMBL/GenBank/DDBJ databases">
        <title>Hymenobacter sp. straun FUR1 Genome sequencing and assembly.</title>
        <authorList>
            <person name="Chhetri G."/>
        </authorList>
    </citation>
    <scope>NUCLEOTIDE SEQUENCE [LARGE SCALE GENOMIC DNA]</scope>
    <source>
        <strain evidence="2 3">Fur1</strain>
    </source>
</reference>
<feature type="domain" description="Peptidase M1 membrane alanine aminopeptidase" evidence="1">
    <location>
        <begin position="272"/>
        <end position="380"/>
    </location>
</feature>
<dbReference type="InterPro" id="IPR014782">
    <property type="entry name" value="Peptidase_M1_dom"/>
</dbReference>
<dbReference type="SUPFAM" id="SSF55486">
    <property type="entry name" value="Metalloproteases ('zincins'), catalytic domain"/>
    <property type="match status" value="1"/>
</dbReference>
<organism evidence="2 3">
    <name type="scientific">Hymenobacter setariae</name>
    <dbReference type="NCBI Taxonomy" id="2594794"/>
    <lineage>
        <taxon>Bacteria</taxon>
        <taxon>Pseudomonadati</taxon>
        <taxon>Bacteroidota</taxon>
        <taxon>Cytophagia</taxon>
        <taxon>Cytophagales</taxon>
        <taxon>Hymenobacteraceae</taxon>
        <taxon>Hymenobacter</taxon>
    </lineage>
</organism>
<evidence type="ECO:0000313" key="2">
    <source>
        <dbReference type="EMBL" id="TVT42566.1"/>
    </source>
</evidence>
<dbReference type="OrthoDB" id="9762302at2"/>
<dbReference type="GO" id="GO:0008237">
    <property type="term" value="F:metallopeptidase activity"/>
    <property type="evidence" value="ECO:0007669"/>
    <property type="project" value="InterPro"/>
</dbReference>
<name>A0A558C1G0_9BACT</name>
<evidence type="ECO:0000259" key="1">
    <source>
        <dbReference type="Pfam" id="PF01433"/>
    </source>
</evidence>
<gene>
    <name evidence="2" type="ORF">FNT36_00235</name>
</gene>
<proteinExistence type="predicted"/>
<dbReference type="GO" id="GO:0008270">
    <property type="term" value="F:zinc ion binding"/>
    <property type="evidence" value="ECO:0007669"/>
    <property type="project" value="InterPro"/>
</dbReference>
<protein>
    <submittedName>
        <fullName evidence="2">M1 family metallopeptidase</fullName>
    </submittedName>
</protein>
<evidence type="ECO:0000313" key="3">
    <source>
        <dbReference type="Proteomes" id="UP000317624"/>
    </source>
</evidence>
<keyword evidence="3" id="KW-1185">Reference proteome</keyword>